<evidence type="ECO:0000259" key="1">
    <source>
        <dbReference type="Pfam" id="PF12776"/>
    </source>
</evidence>
<feature type="domain" description="Myb/SANT-like" evidence="1">
    <location>
        <begin position="4"/>
        <end position="70"/>
    </location>
</feature>
<reference evidence="2 3" key="1">
    <citation type="submission" date="2024-01" db="EMBL/GenBank/DDBJ databases">
        <title>A telomere-to-telomere, gap-free genome of sweet tea (Lithocarpus litseifolius).</title>
        <authorList>
            <person name="Zhou J."/>
        </authorList>
    </citation>
    <scope>NUCLEOTIDE SEQUENCE [LARGE SCALE GENOMIC DNA]</scope>
    <source>
        <strain evidence="2">Zhou-2022a</strain>
        <tissue evidence="2">Leaf</tissue>
    </source>
</reference>
<proteinExistence type="predicted"/>
<evidence type="ECO:0000313" key="3">
    <source>
        <dbReference type="Proteomes" id="UP001459277"/>
    </source>
</evidence>
<dbReference type="PANTHER" id="PTHR47584:SF14">
    <property type="entry name" value="L10-INTERACTING MYB DOMAIN-CONTAINING PROTEIN-LIKE"/>
    <property type="match status" value="1"/>
</dbReference>
<dbReference type="Proteomes" id="UP001459277">
    <property type="component" value="Unassembled WGS sequence"/>
</dbReference>
<evidence type="ECO:0000313" key="2">
    <source>
        <dbReference type="EMBL" id="KAL0001158.1"/>
    </source>
</evidence>
<dbReference type="EMBL" id="JAZDWU010000005">
    <property type="protein sequence ID" value="KAL0001158.1"/>
    <property type="molecule type" value="Genomic_DNA"/>
</dbReference>
<comment type="caution">
    <text evidence="2">The sequence shown here is derived from an EMBL/GenBank/DDBJ whole genome shotgun (WGS) entry which is preliminary data.</text>
</comment>
<keyword evidence="3" id="KW-1185">Reference proteome</keyword>
<sequence length="238" mass="26588">MVHGIFKAPTWLSITNALNEQTGKSFRPKQVIQKHNRLRQRQRKWSQFLSHIRLGWDETTQTITASEEVWVYVVVANPKATALQKSGCPSYEKLRQLFTPNAAIDAFQISSNTPAPDSDEECALEEEIANEARHTQLGNDDCYNPDMEGITQDDPFAIEQTQCADKRPIEEPTGKGEKVAKKADSASDMTIALQEYTALARERFNKKKGKSIGSSEYDAQFACGGDPCSFGRALEVLN</sequence>
<dbReference type="AlphaFoldDB" id="A0AAW2CSD5"/>
<protein>
    <recommendedName>
        <fullName evidence="1">Myb/SANT-like domain-containing protein</fullName>
    </recommendedName>
</protein>
<dbReference type="Pfam" id="PF12776">
    <property type="entry name" value="Myb_DNA-bind_3"/>
    <property type="match status" value="1"/>
</dbReference>
<gene>
    <name evidence="2" type="ORF">SO802_014939</name>
</gene>
<dbReference type="InterPro" id="IPR045026">
    <property type="entry name" value="LIMYB"/>
</dbReference>
<organism evidence="2 3">
    <name type="scientific">Lithocarpus litseifolius</name>
    <dbReference type="NCBI Taxonomy" id="425828"/>
    <lineage>
        <taxon>Eukaryota</taxon>
        <taxon>Viridiplantae</taxon>
        <taxon>Streptophyta</taxon>
        <taxon>Embryophyta</taxon>
        <taxon>Tracheophyta</taxon>
        <taxon>Spermatophyta</taxon>
        <taxon>Magnoliopsida</taxon>
        <taxon>eudicotyledons</taxon>
        <taxon>Gunneridae</taxon>
        <taxon>Pentapetalae</taxon>
        <taxon>rosids</taxon>
        <taxon>fabids</taxon>
        <taxon>Fagales</taxon>
        <taxon>Fagaceae</taxon>
        <taxon>Lithocarpus</taxon>
    </lineage>
</organism>
<accession>A0AAW2CSD5</accession>
<dbReference type="PANTHER" id="PTHR47584">
    <property type="match status" value="1"/>
</dbReference>
<name>A0AAW2CSD5_9ROSI</name>
<dbReference type="InterPro" id="IPR024752">
    <property type="entry name" value="Myb/SANT-like_dom"/>
</dbReference>